<feature type="domain" description="Glycosyltransferase 2-like" evidence="1">
    <location>
        <begin position="8"/>
        <end position="161"/>
    </location>
</feature>
<dbReference type="STRING" id="119224.AKK44_06725"/>
<dbReference type="AlphaFoldDB" id="A0A0P6SKP2"/>
<dbReference type="Proteomes" id="UP000049578">
    <property type="component" value="Unassembled WGS sequence"/>
</dbReference>
<organism evidence="2 3">
    <name type="scientific">Streptococcus phocae</name>
    <dbReference type="NCBI Taxonomy" id="119224"/>
    <lineage>
        <taxon>Bacteria</taxon>
        <taxon>Bacillati</taxon>
        <taxon>Bacillota</taxon>
        <taxon>Bacilli</taxon>
        <taxon>Lactobacillales</taxon>
        <taxon>Streptococcaceae</taxon>
        <taxon>Streptococcus</taxon>
    </lineage>
</organism>
<name>A0A0P6SKP2_9STRE</name>
<dbReference type="Gene3D" id="3.90.550.10">
    <property type="entry name" value="Spore Coat Polysaccharide Biosynthesis Protein SpsA, Chain A"/>
    <property type="match status" value="1"/>
</dbReference>
<evidence type="ECO:0000313" key="3">
    <source>
        <dbReference type="Proteomes" id="UP000049578"/>
    </source>
</evidence>
<keyword evidence="2" id="KW-0808">Transferase</keyword>
<dbReference type="PANTHER" id="PTHR48090">
    <property type="entry name" value="UNDECAPRENYL-PHOSPHATE 4-DEOXY-4-FORMAMIDO-L-ARABINOSE TRANSFERASE-RELATED"/>
    <property type="match status" value="1"/>
</dbReference>
<dbReference type="SUPFAM" id="SSF53448">
    <property type="entry name" value="Nucleotide-diphospho-sugar transferases"/>
    <property type="match status" value="1"/>
</dbReference>
<keyword evidence="3" id="KW-1185">Reference proteome</keyword>
<dbReference type="CDD" id="cd04179">
    <property type="entry name" value="DPM_DPG-synthase_like"/>
    <property type="match status" value="1"/>
</dbReference>
<dbReference type="InterPro" id="IPR029044">
    <property type="entry name" value="Nucleotide-diphossugar_trans"/>
</dbReference>
<sequence>MKKNKLLVIIPAYNEEESIESVVDNLIRHYPFYDYIIINDGSKDRTSEICHKRSFNIIDLPVNLGLSGAVQTGFKYALKQNYDMVIQFDGDGQHLPEYIERLIQLIDNGADCAIGSRFISSAKHHSLRMLGNTLISYAIKLTTGKVISDPTSGMRMFNNVLIKAFAEDINYTPEPDTISYLIRQGFDVKEVQVAMQERQAGQSYLTLSRSIKYMIHMFTSILLIQNFRKKK</sequence>
<dbReference type="InterPro" id="IPR050256">
    <property type="entry name" value="Glycosyltransferase_2"/>
</dbReference>
<dbReference type="Pfam" id="PF00535">
    <property type="entry name" value="Glycos_transf_2"/>
    <property type="match status" value="1"/>
</dbReference>
<gene>
    <name evidence="2" type="ORF">AKK44_06725</name>
</gene>
<dbReference type="RefSeq" id="WP_054279067.1">
    <property type="nucleotide sequence ID" value="NZ_LHQM01000030.1"/>
</dbReference>
<dbReference type="PATRIC" id="fig|119224.3.peg.1081"/>
<evidence type="ECO:0000313" key="2">
    <source>
        <dbReference type="EMBL" id="KPJ22076.1"/>
    </source>
</evidence>
<proteinExistence type="predicted"/>
<dbReference type="EMBL" id="LHQM01000030">
    <property type="protein sequence ID" value="KPJ22076.1"/>
    <property type="molecule type" value="Genomic_DNA"/>
</dbReference>
<dbReference type="GO" id="GO:0016740">
    <property type="term" value="F:transferase activity"/>
    <property type="evidence" value="ECO:0007669"/>
    <property type="project" value="UniProtKB-KW"/>
</dbReference>
<dbReference type="InterPro" id="IPR001173">
    <property type="entry name" value="Glyco_trans_2-like"/>
</dbReference>
<accession>A0A0P6SKP2</accession>
<comment type="caution">
    <text evidence="2">The sequence shown here is derived from an EMBL/GenBank/DDBJ whole genome shotgun (WGS) entry which is preliminary data.</text>
</comment>
<evidence type="ECO:0000259" key="1">
    <source>
        <dbReference type="Pfam" id="PF00535"/>
    </source>
</evidence>
<protein>
    <submittedName>
        <fullName evidence="2">Glycosyl transferase family 2</fullName>
    </submittedName>
</protein>
<dbReference type="PANTHER" id="PTHR48090:SF7">
    <property type="entry name" value="RFBJ PROTEIN"/>
    <property type="match status" value="1"/>
</dbReference>
<reference evidence="2 3" key="1">
    <citation type="submission" date="2015-08" db="EMBL/GenBank/DDBJ databases">
        <title>Genome sequence of Streptococcus phocae subsp. phocae ATCC 51973T isolated from liver specimen obtained from seal.</title>
        <authorList>
            <person name="Avendano-Herrera R."/>
        </authorList>
    </citation>
    <scope>NUCLEOTIDE SEQUENCE [LARGE SCALE GENOMIC DNA]</scope>
    <source>
        <strain evidence="2 3">ATCC 51973</strain>
    </source>
</reference>